<organism evidence="1">
    <name type="scientific">marine sediment metagenome</name>
    <dbReference type="NCBI Taxonomy" id="412755"/>
    <lineage>
        <taxon>unclassified sequences</taxon>
        <taxon>metagenomes</taxon>
        <taxon>ecological metagenomes</taxon>
    </lineage>
</organism>
<gene>
    <name evidence="1" type="ORF">S01H1_54960</name>
</gene>
<protein>
    <submittedName>
        <fullName evidence="1">Uncharacterized protein</fullName>
    </submittedName>
</protein>
<dbReference type="EMBL" id="BARS01035689">
    <property type="protein sequence ID" value="GAG21404.1"/>
    <property type="molecule type" value="Genomic_DNA"/>
</dbReference>
<accession>X0VSJ2</accession>
<evidence type="ECO:0000313" key="1">
    <source>
        <dbReference type="EMBL" id="GAG21404.1"/>
    </source>
</evidence>
<reference evidence="1" key="1">
    <citation type="journal article" date="2014" name="Front. Microbiol.">
        <title>High frequency of phylogenetically diverse reductive dehalogenase-homologous genes in deep subseafloor sedimentary metagenomes.</title>
        <authorList>
            <person name="Kawai M."/>
            <person name="Futagami T."/>
            <person name="Toyoda A."/>
            <person name="Takaki Y."/>
            <person name="Nishi S."/>
            <person name="Hori S."/>
            <person name="Arai W."/>
            <person name="Tsubouchi T."/>
            <person name="Morono Y."/>
            <person name="Uchiyama I."/>
            <person name="Ito T."/>
            <person name="Fujiyama A."/>
            <person name="Inagaki F."/>
            <person name="Takami H."/>
        </authorList>
    </citation>
    <scope>NUCLEOTIDE SEQUENCE</scope>
    <source>
        <strain evidence="1">Expedition CK06-06</strain>
    </source>
</reference>
<name>X0VSJ2_9ZZZZ</name>
<proteinExistence type="predicted"/>
<sequence length="41" mass="4919">MDLSNEKIKDLFYRQIRELTLKTQDSFDLQFSGKLLEKKVV</sequence>
<dbReference type="AlphaFoldDB" id="X0VSJ2"/>
<comment type="caution">
    <text evidence="1">The sequence shown here is derived from an EMBL/GenBank/DDBJ whole genome shotgun (WGS) entry which is preliminary data.</text>
</comment>